<evidence type="ECO:0000256" key="1">
    <source>
        <dbReference type="SAM" id="Phobius"/>
    </source>
</evidence>
<evidence type="ECO:0000313" key="2">
    <source>
        <dbReference type="EMBL" id="MBC2595128.1"/>
    </source>
</evidence>
<feature type="transmembrane region" description="Helical" evidence="1">
    <location>
        <begin position="71"/>
        <end position="92"/>
    </location>
</feature>
<keyword evidence="1" id="KW-1133">Transmembrane helix</keyword>
<name>A0A842HGH9_9BACT</name>
<keyword evidence="1" id="KW-0812">Transmembrane</keyword>
<sequence length="125" mass="13807">MKSLQSVGALAETLLHMLETRFELFALEFRLERARFATVLMLVVIGSGSLLLAGVAFTAGLIWAVPPDYRLLALGLCMLAYLAAAGACAFFLTRIFQKTELPFHETRQELKQDVQCLVSAARSKE</sequence>
<accession>A0A842HGH9</accession>
<dbReference type="RefSeq" id="WP_185676091.1">
    <property type="nucleotide sequence ID" value="NZ_JACHVB010000035.1"/>
</dbReference>
<dbReference type="EMBL" id="JACHVB010000035">
    <property type="protein sequence ID" value="MBC2595128.1"/>
    <property type="molecule type" value="Genomic_DNA"/>
</dbReference>
<reference evidence="2 3" key="1">
    <citation type="submission" date="2020-07" db="EMBL/GenBank/DDBJ databases">
        <authorList>
            <person name="Feng X."/>
        </authorList>
    </citation>
    <scope>NUCLEOTIDE SEQUENCE [LARGE SCALE GENOMIC DNA]</scope>
    <source>
        <strain evidence="2 3">JCM31066</strain>
    </source>
</reference>
<organism evidence="2 3">
    <name type="scientific">Ruficoccus amylovorans</name>
    <dbReference type="NCBI Taxonomy" id="1804625"/>
    <lineage>
        <taxon>Bacteria</taxon>
        <taxon>Pseudomonadati</taxon>
        <taxon>Verrucomicrobiota</taxon>
        <taxon>Opitutia</taxon>
        <taxon>Puniceicoccales</taxon>
        <taxon>Cerasicoccaceae</taxon>
        <taxon>Ruficoccus</taxon>
    </lineage>
</organism>
<gene>
    <name evidence="2" type="ORF">H5P28_12745</name>
</gene>
<feature type="transmembrane region" description="Helical" evidence="1">
    <location>
        <begin position="39"/>
        <end position="65"/>
    </location>
</feature>
<proteinExistence type="predicted"/>
<keyword evidence="3" id="KW-1185">Reference proteome</keyword>
<keyword evidence="1" id="KW-0472">Membrane</keyword>
<dbReference type="Pfam" id="PF07332">
    <property type="entry name" value="Phage_holin_3_6"/>
    <property type="match status" value="1"/>
</dbReference>
<dbReference type="InterPro" id="IPR009937">
    <property type="entry name" value="Phage_holin_3_6"/>
</dbReference>
<dbReference type="AlphaFoldDB" id="A0A842HGH9"/>
<comment type="caution">
    <text evidence="2">The sequence shown here is derived from an EMBL/GenBank/DDBJ whole genome shotgun (WGS) entry which is preliminary data.</text>
</comment>
<protein>
    <submittedName>
        <fullName evidence="2">Phage holin family protein</fullName>
    </submittedName>
</protein>
<dbReference type="Proteomes" id="UP000546464">
    <property type="component" value="Unassembled WGS sequence"/>
</dbReference>
<evidence type="ECO:0000313" key="3">
    <source>
        <dbReference type="Proteomes" id="UP000546464"/>
    </source>
</evidence>